<dbReference type="SMART" id="SM00155">
    <property type="entry name" value="PLDc"/>
    <property type="match status" value="1"/>
</dbReference>
<protein>
    <submittedName>
        <fullName evidence="3">Phospholipase D/transphosphatidylase</fullName>
    </submittedName>
</protein>
<name>A0ABN0RLC8_9FLAO</name>
<dbReference type="Gene3D" id="3.30.870.10">
    <property type="entry name" value="Endonuclease Chain A"/>
    <property type="match status" value="1"/>
</dbReference>
<dbReference type="PROSITE" id="PS50035">
    <property type="entry name" value="PLD"/>
    <property type="match status" value="1"/>
</dbReference>
<dbReference type="PANTHER" id="PTHR21248">
    <property type="entry name" value="CARDIOLIPIN SYNTHASE"/>
    <property type="match status" value="1"/>
</dbReference>
<keyword evidence="1" id="KW-0472">Membrane</keyword>
<dbReference type="EMBL" id="ARZX01000019">
    <property type="protein sequence ID" value="EWH12670.1"/>
    <property type="molecule type" value="Genomic_DNA"/>
</dbReference>
<feature type="transmembrane region" description="Helical" evidence="1">
    <location>
        <begin position="129"/>
        <end position="146"/>
    </location>
</feature>
<feature type="transmembrane region" description="Helical" evidence="1">
    <location>
        <begin position="105"/>
        <end position="123"/>
    </location>
</feature>
<keyword evidence="4" id="KW-1185">Reference proteome</keyword>
<evidence type="ECO:0000259" key="2">
    <source>
        <dbReference type="PROSITE" id="PS50035"/>
    </source>
</evidence>
<dbReference type="InterPro" id="IPR025202">
    <property type="entry name" value="PLD-like_dom"/>
</dbReference>
<reference evidence="3 4" key="1">
    <citation type="journal article" date="2014" name="Genome Announc.">
        <title>Draft Genome Sequence of the Carrageenan-Degrading Bacterium Cellulophaga sp. Strain KL-A, Isolated from Decaying Marine Algae.</title>
        <authorList>
            <person name="Shan D."/>
            <person name="Ying J."/>
            <person name="Li X."/>
            <person name="Gao Z."/>
            <person name="Wei G."/>
            <person name="Shao Z."/>
        </authorList>
    </citation>
    <scope>NUCLEOTIDE SEQUENCE [LARGE SCALE GENOMIC DNA]</scope>
    <source>
        <strain evidence="3 4">KL-A</strain>
    </source>
</reference>
<keyword evidence="1" id="KW-1133">Transmembrane helix</keyword>
<dbReference type="PANTHER" id="PTHR21248:SF22">
    <property type="entry name" value="PHOSPHOLIPASE D"/>
    <property type="match status" value="1"/>
</dbReference>
<sequence>MYYNGAICDIYIGKGAGTKLMKEINRAKNSIKIVSPYLSPSLIKELIDFHEKNIDIELVTTDDIEDFQINKNGRSKNIHKLIIQNRVVDDEAVKKREEWLVLKKVLNSIGWGLFTSLFLSGYYLRNINVFFGLLPVFFIFLIAKIYKRKIKLKRIYSYWYSQLFPFKVYLSPRKNYLSDTFIHSKIYLIDDKIAYLGSLNFTASGTKHNYETRIRTEDPKAIHEIKEEISHLLNHSHLPEIDIQMWGKQLYREPIN</sequence>
<evidence type="ECO:0000313" key="4">
    <source>
        <dbReference type="Proteomes" id="UP000019275"/>
    </source>
</evidence>
<dbReference type="Pfam" id="PF13091">
    <property type="entry name" value="PLDc_2"/>
    <property type="match status" value="2"/>
</dbReference>
<proteinExistence type="predicted"/>
<organism evidence="3 4">
    <name type="scientific">Cellulophaga geojensis KL-A</name>
    <dbReference type="NCBI Taxonomy" id="1328323"/>
    <lineage>
        <taxon>Bacteria</taxon>
        <taxon>Pseudomonadati</taxon>
        <taxon>Bacteroidota</taxon>
        <taxon>Flavobacteriia</taxon>
        <taxon>Flavobacteriales</taxon>
        <taxon>Flavobacteriaceae</taxon>
        <taxon>Cellulophaga</taxon>
    </lineage>
</organism>
<dbReference type="SUPFAM" id="SSF56024">
    <property type="entry name" value="Phospholipase D/nuclease"/>
    <property type="match status" value="1"/>
</dbReference>
<evidence type="ECO:0000256" key="1">
    <source>
        <dbReference type="SAM" id="Phobius"/>
    </source>
</evidence>
<dbReference type="RefSeq" id="WP_051456114.1">
    <property type="nucleotide sequence ID" value="NZ_ARZX01000019.1"/>
</dbReference>
<dbReference type="Proteomes" id="UP000019275">
    <property type="component" value="Unassembled WGS sequence"/>
</dbReference>
<dbReference type="InterPro" id="IPR001736">
    <property type="entry name" value="PLipase_D/transphosphatidylase"/>
</dbReference>
<feature type="domain" description="PLD phosphodiesterase" evidence="2">
    <location>
        <begin position="178"/>
        <end position="205"/>
    </location>
</feature>
<comment type="caution">
    <text evidence="3">The sequence shown here is derived from an EMBL/GenBank/DDBJ whole genome shotgun (WGS) entry which is preliminary data.</text>
</comment>
<evidence type="ECO:0000313" key="3">
    <source>
        <dbReference type="EMBL" id="EWH12670.1"/>
    </source>
</evidence>
<keyword evidence="1" id="KW-0812">Transmembrane</keyword>
<gene>
    <name evidence="3" type="ORF">KLA_13684</name>
</gene>
<accession>A0ABN0RLC8</accession>